<dbReference type="GO" id="GO:0032259">
    <property type="term" value="P:methylation"/>
    <property type="evidence" value="ECO:0007669"/>
    <property type="project" value="UniProtKB-KW"/>
</dbReference>
<dbReference type="Pfam" id="PF13649">
    <property type="entry name" value="Methyltransf_25"/>
    <property type="match status" value="1"/>
</dbReference>
<dbReference type="RefSeq" id="WP_020639215.1">
    <property type="nucleotide sequence ID" value="NZ_QHHU01000011.1"/>
</dbReference>
<dbReference type="OrthoDB" id="9777638at2"/>
<keyword evidence="2 5" id="KW-0808">Transferase</keyword>
<comment type="caution">
    <text evidence="5">The sequence shown here is derived from an EMBL/GenBank/DDBJ whole genome shotgun (WGS) entry which is preliminary data.</text>
</comment>
<keyword evidence="6" id="KW-1185">Reference proteome</keyword>
<keyword evidence="1 5" id="KW-0489">Methyltransferase</keyword>
<accession>A0A428WV81</accession>
<protein>
    <submittedName>
        <fullName evidence="5">Methyltransferase domain-containing protein</fullName>
    </submittedName>
</protein>
<name>A0A428WV81_AMYBA</name>
<evidence type="ECO:0000313" key="6">
    <source>
        <dbReference type="Proteomes" id="UP000286716"/>
    </source>
</evidence>
<dbReference type="EMBL" id="QHHU01000011">
    <property type="protein sequence ID" value="RSM46975.1"/>
    <property type="molecule type" value="Genomic_DNA"/>
</dbReference>
<keyword evidence="3" id="KW-0949">S-adenosyl-L-methionine</keyword>
<dbReference type="InterPro" id="IPR029063">
    <property type="entry name" value="SAM-dependent_MTases_sf"/>
</dbReference>
<dbReference type="CDD" id="cd02440">
    <property type="entry name" value="AdoMet_MTases"/>
    <property type="match status" value="1"/>
</dbReference>
<dbReference type="Gene3D" id="3.40.50.150">
    <property type="entry name" value="Vaccinia Virus protein VP39"/>
    <property type="match status" value="1"/>
</dbReference>
<dbReference type="GO" id="GO:0008168">
    <property type="term" value="F:methyltransferase activity"/>
    <property type="evidence" value="ECO:0007669"/>
    <property type="project" value="UniProtKB-KW"/>
</dbReference>
<organism evidence="5 6">
    <name type="scientific">Amycolatopsis balhimycina DSM 5908</name>
    <dbReference type="NCBI Taxonomy" id="1081091"/>
    <lineage>
        <taxon>Bacteria</taxon>
        <taxon>Bacillati</taxon>
        <taxon>Actinomycetota</taxon>
        <taxon>Actinomycetes</taxon>
        <taxon>Pseudonocardiales</taxon>
        <taxon>Pseudonocardiaceae</taxon>
        <taxon>Amycolatopsis</taxon>
    </lineage>
</organism>
<dbReference type="SUPFAM" id="SSF53335">
    <property type="entry name" value="S-adenosyl-L-methionine-dependent methyltransferases"/>
    <property type="match status" value="1"/>
</dbReference>
<evidence type="ECO:0000259" key="4">
    <source>
        <dbReference type="Pfam" id="PF13649"/>
    </source>
</evidence>
<evidence type="ECO:0000256" key="1">
    <source>
        <dbReference type="ARBA" id="ARBA00022603"/>
    </source>
</evidence>
<dbReference type="InterPro" id="IPR041698">
    <property type="entry name" value="Methyltransf_25"/>
</dbReference>
<evidence type="ECO:0000313" key="5">
    <source>
        <dbReference type="EMBL" id="RSM46975.1"/>
    </source>
</evidence>
<dbReference type="PANTHER" id="PTHR43464">
    <property type="entry name" value="METHYLTRANSFERASE"/>
    <property type="match status" value="1"/>
</dbReference>
<sequence length="213" mass="22467">MALGRLLTGHGGERADGALITQARLYELGSRIGFVTRGRRYRELVRRSGAQPGDRVLDVGCGTGYLAGLAAHAVAPGGSVLGVDASEAMVKYARGVAGTPSCRFEAGTAQALPCGDAEFDVVLSSLMLHHVPDAGQPAALREMHRVLRPGGRLLLADFRPPTSRVMRRLVGALTGPRMLDAPDRRLVGLVRDTGFTVDDEGTLGILHYVSATA</sequence>
<dbReference type="PANTHER" id="PTHR43464:SF19">
    <property type="entry name" value="UBIQUINONE BIOSYNTHESIS O-METHYLTRANSFERASE, MITOCHONDRIAL"/>
    <property type="match status" value="1"/>
</dbReference>
<proteinExistence type="predicted"/>
<feature type="domain" description="Methyltransferase" evidence="4">
    <location>
        <begin position="56"/>
        <end position="151"/>
    </location>
</feature>
<dbReference type="AlphaFoldDB" id="A0A428WV81"/>
<evidence type="ECO:0000256" key="3">
    <source>
        <dbReference type="ARBA" id="ARBA00022691"/>
    </source>
</evidence>
<gene>
    <name evidence="5" type="ORF">DMA12_09525</name>
</gene>
<evidence type="ECO:0000256" key="2">
    <source>
        <dbReference type="ARBA" id="ARBA00022679"/>
    </source>
</evidence>
<dbReference type="Proteomes" id="UP000286716">
    <property type="component" value="Unassembled WGS sequence"/>
</dbReference>
<reference evidence="5 6" key="1">
    <citation type="submission" date="2018-05" db="EMBL/GenBank/DDBJ databases">
        <title>Evolution of GPA BGCs.</title>
        <authorList>
            <person name="Waglechner N."/>
            <person name="Wright G.D."/>
        </authorList>
    </citation>
    <scope>NUCLEOTIDE SEQUENCE [LARGE SCALE GENOMIC DNA]</scope>
    <source>
        <strain evidence="5 6">DSM 5908</strain>
    </source>
</reference>